<dbReference type="GO" id="GO:0010506">
    <property type="term" value="P:regulation of autophagy"/>
    <property type="evidence" value="ECO:0007669"/>
    <property type="project" value="InterPro"/>
</dbReference>
<gene>
    <name evidence="3" type="primary">RvY_08574</name>
    <name evidence="3" type="synonym">RvY_08574.1</name>
    <name evidence="3" type="ORF">RvY_08574-1</name>
</gene>
<reference evidence="3 4" key="1">
    <citation type="journal article" date="2016" name="Nat. Commun.">
        <title>Extremotolerant tardigrade genome and improved radiotolerance of human cultured cells by tardigrade-unique protein.</title>
        <authorList>
            <person name="Hashimoto T."/>
            <person name="Horikawa D.D."/>
            <person name="Saito Y."/>
            <person name="Kuwahara H."/>
            <person name="Kozuka-Hata H."/>
            <person name="Shin-I T."/>
            <person name="Minakuchi Y."/>
            <person name="Ohishi K."/>
            <person name="Motoyama A."/>
            <person name="Aizu T."/>
            <person name="Enomoto A."/>
            <person name="Kondo K."/>
            <person name="Tanaka S."/>
            <person name="Hara Y."/>
            <person name="Koshikawa S."/>
            <person name="Sagara H."/>
            <person name="Miura T."/>
            <person name="Yokobori S."/>
            <person name="Miyagawa K."/>
            <person name="Suzuki Y."/>
            <person name="Kubo T."/>
            <person name="Oyama M."/>
            <person name="Kohara Y."/>
            <person name="Fujiyama A."/>
            <person name="Arakawa K."/>
            <person name="Katayama T."/>
            <person name="Toyoda A."/>
            <person name="Kunieda T."/>
        </authorList>
    </citation>
    <scope>NUCLEOTIDE SEQUENCE [LARGE SCALE GENOMIC DNA]</scope>
    <source>
        <strain evidence="3 4">YOKOZUNA-1</strain>
    </source>
</reference>
<dbReference type="InterPro" id="IPR011009">
    <property type="entry name" value="Kinase-like_dom_sf"/>
</dbReference>
<accession>A0A1D1V6E7</accession>
<evidence type="ECO:0000259" key="2">
    <source>
        <dbReference type="PROSITE" id="PS50011"/>
    </source>
</evidence>
<keyword evidence="4" id="KW-1185">Reference proteome</keyword>
<evidence type="ECO:0000313" key="3">
    <source>
        <dbReference type="EMBL" id="GAU97244.1"/>
    </source>
</evidence>
<dbReference type="PROSITE" id="PS50011">
    <property type="entry name" value="PROTEIN_KINASE_DOM"/>
    <property type="match status" value="1"/>
</dbReference>
<dbReference type="PANTHER" id="PTHR24348">
    <property type="entry name" value="SERINE/THREONINE-PROTEIN KINASE UNC-51-RELATED"/>
    <property type="match status" value="1"/>
</dbReference>
<sequence length="340" mass="39230">MTVPEKAIRHFFQQLGNCLQVLHSEGIYHRDLMPANIFLHSLAVQSMITRDTDYRDTVLKLGDFGFSKELITGHWSITMRGTLTFLAPEVLDNKKIWDASTKPYEDFTTGIFGSEQMQLLHNMHAQIEQRAASLSPNTGSEDLRNFLRGLLQRDFTKRMTFPAFRAHQFLTSTVPDFGKEPDQLPSGQGKTGSLPRRNTENSGNPDEQKIPARALSKYRHSYYDYQTVVRIYSGARKNESKIPDRWDAFGHTETYKVRQAFRQWVKVFHGTILCEGAGEWTKENSKEPREAFLEPFQRYLAHLCKYDMVDKEHMAKALLEQHDLSQSEKDNILGTITNYT</sequence>
<dbReference type="SUPFAM" id="SSF56112">
    <property type="entry name" value="Protein kinase-like (PK-like)"/>
    <property type="match status" value="1"/>
</dbReference>
<evidence type="ECO:0000256" key="1">
    <source>
        <dbReference type="SAM" id="MobiDB-lite"/>
    </source>
</evidence>
<dbReference type="AlphaFoldDB" id="A0A1D1V6E7"/>
<dbReference type="EMBL" id="BDGG01000004">
    <property type="protein sequence ID" value="GAU97244.1"/>
    <property type="molecule type" value="Genomic_DNA"/>
</dbReference>
<dbReference type="Proteomes" id="UP000186922">
    <property type="component" value="Unassembled WGS sequence"/>
</dbReference>
<dbReference type="InterPro" id="IPR045269">
    <property type="entry name" value="Atg1-like"/>
</dbReference>
<dbReference type="Gene3D" id="1.10.510.10">
    <property type="entry name" value="Transferase(Phosphotransferase) domain 1"/>
    <property type="match status" value="1"/>
</dbReference>
<proteinExistence type="predicted"/>
<dbReference type="InterPro" id="IPR000719">
    <property type="entry name" value="Prot_kinase_dom"/>
</dbReference>
<dbReference type="Pfam" id="PF00069">
    <property type="entry name" value="Pkinase"/>
    <property type="match status" value="1"/>
</dbReference>
<evidence type="ECO:0000313" key="4">
    <source>
        <dbReference type="Proteomes" id="UP000186922"/>
    </source>
</evidence>
<comment type="caution">
    <text evidence="3">The sequence shown here is derived from an EMBL/GenBank/DDBJ whole genome shotgun (WGS) entry which is preliminary data.</text>
</comment>
<dbReference type="GO" id="GO:0005524">
    <property type="term" value="F:ATP binding"/>
    <property type="evidence" value="ECO:0007669"/>
    <property type="project" value="InterPro"/>
</dbReference>
<organism evidence="3 4">
    <name type="scientific">Ramazzottius varieornatus</name>
    <name type="common">Water bear</name>
    <name type="synonym">Tardigrade</name>
    <dbReference type="NCBI Taxonomy" id="947166"/>
    <lineage>
        <taxon>Eukaryota</taxon>
        <taxon>Metazoa</taxon>
        <taxon>Ecdysozoa</taxon>
        <taxon>Tardigrada</taxon>
        <taxon>Eutardigrada</taxon>
        <taxon>Parachela</taxon>
        <taxon>Hypsibioidea</taxon>
        <taxon>Ramazzottiidae</taxon>
        <taxon>Ramazzottius</taxon>
    </lineage>
</organism>
<protein>
    <recommendedName>
        <fullName evidence="2">Protein kinase domain-containing protein</fullName>
    </recommendedName>
</protein>
<dbReference type="GO" id="GO:0004674">
    <property type="term" value="F:protein serine/threonine kinase activity"/>
    <property type="evidence" value="ECO:0007669"/>
    <property type="project" value="InterPro"/>
</dbReference>
<dbReference type="GO" id="GO:0006914">
    <property type="term" value="P:autophagy"/>
    <property type="evidence" value="ECO:0007669"/>
    <property type="project" value="UniProtKB-ARBA"/>
</dbReference>
<feature type="region of interest" description="Disordered" evidence="1">
    <location>
        <begin position="175"/>
        <end position="211"/>
    </location>
</feature>
<feature type="domain" description="Protein kinase" evidence="2">
    <location>
        <begin position="1"/>
        <end position="170"/>
    </location>
</feature>
<dbReference type="SMART" id="SM00220">
    <property type="entry name" value="S_TKc"/>
    <property type="match status" value="1"/>
</dbReference>
<dbReference type="STRING" id="947166.A0A1D1V6E7"/>
<name>A0A1D1V6E7_RAMVA</name>
<dbReference type="GO" id="GO:0005737">
    <property type="term" value="C:cytoplasm"/>
    <property type="evidence" value="ECO:0007669"/>
    <property type="project" value="TreeGrafter"/>
</dbReference>